<reference evidence="3" key="1">
    <citation type="journal article" date="2019" name="Int. J. Syst. Evol. Microbiol.">
        <title>The Global Catalogue of Microorganisms (GCM) 10K type strain sequencing project: providing services to taxonomists for standard genome sequencing and annotation.</title>
        <authorList>
            <consortium name="The Broad Institute Genomics Platform"/>
            <consortium name="The Broad Institute Genome Sequencing Center for Infectious Disease"/>
            <person name="Wu L."/>
            <person name="Ma J."/>
        </authorList>
    </citation>
    <scope>NUCLEOTIDE SEQUENCE [LARGE SCALE GENOMIC DNA]</scope>
    <source>
        <strain evidence="3">KACC 11299</strain>
    </source>
</reference>
<evidence type="ECO:0000313" key="2">
    <source>
        <dbReference type="EMBL" id="MFC5603697.1"/>
    </source>
</evidence>
<gene>
    <name evidence="2" type="ORF">ACFPTP_10750</name>
</gene>
<keyword evidence="1" id="KW-0472">Membrane</keyword>
<proteinExistence type="predicted"/>
<organism evidence="2 3">
    <name type="scientific">Sporosarcina koreensis</name>
    <dbReference type="NCBI Taxonomy" id="334735"/>
    <lineage>
        <taxon>Bacteria</taxon>
        <taxon>Bacillati</taxon>
        <taxon>Bacillota</taxon>
        <taxon>Bacilli</taxon>
        <taxon>Bacillales</taxon>
        <taxon>Caryophanaceae</taxon>
        <taxon>Sporosarcina</taxon>
    </lineage>
</organism>
<protein>
    <submittedName>
        <fullName evidence="2">Uncharacterized protein</fullName>
    </submittedName>
</protein>
<keyword evidence="1" id="KW-1133">Transmembrane helix</keyword>
<sequence>MKNYEVRHIFMAIGLGILVISPFLLLPLPTFVATNIHDPQGWVVILPGKAYLLYAFGFLFLSASALILFVLNLSKAAKIGSIASLLFSAFFFVSAIQIYTSLSGESISFRESLWSDRHSYAWEEVEKVHFNLAADGFPKYEFYFKDGNELTFSENGHIRMWRTAIEGELKKHEIEFEKKYN</sequence>
<keyword evidence="1" id="KW-0812">Transmembrane</keyword>
<name>A0ABW0TY68_9BACL</name>
<evidence type="ECO:0000256" key="1">
    <source>
        <dbReference type="SAM" id="Phobius"/>
    </source>
</evidence>
<accession>A0ABW0TY68</accession>
<dbReference type="EMBL" id="JBHSNP010000024">
    <property type="protein sequence ID" value="MFC5603697.1"/>
    <property type="molecule type" value="Genomic_DNA"/>
</dbReference>
<feature type="transmembrane region" description="Helical" evidence="1">
    <location>
        <begin position="51"/>
        <end position="71"/>
    </location>
</feature>
<dbReference type="RefSeq" id="WP_381444595.1">
    <property type="nucleotide sequence ID" value="NZ_JBHSNP010000024.1"/>
</dbReference>
<dbReference type="Proteomes" id="UP001596071">
    <property type="component" value="Unassembled WGS sequence"/>
</dbReference>
<feature type="transmembrane region" description="Helical" evidence="1">
    <location>
        <begin position="9"/>
        <end position="31"/>
    </location>
</feature>
<keyword evidence="3" id="KW-1185">Reference proteome</keyword>
<feature type="transmembrane region" description="Helical" evidence="1">
    <location>
        <begin position="83"/>
        <end position="102"/>
    </location>
</feature>
<comment type="caution">
    <text evidence="2">The sequence shown here is derived from an EMBL/GenBank/DDBJ whole genome shotgun (WGS) entry which is preliminary data.</text>
</comment>
<evidence type="ECO:0000313" key="3">
    <source>
        <dbReference type="Proteomes" id="UP001596071"/>
    </source>
</evidence>